<dbReference type="GO" id="GO:0006935">
    <property type="term" value="P:chemotaxis"/>
    <property type="evidence" value="ECO:0007669"/>
    <property type="project" value="InterPro"/>
</dbReference>
<sequence length="181" mass="20511">MDEDGMTSIKQNKFISQKDLDQWASHYAQMEKDSEEHDNNWLIFHLGNERFMVSLNDLEEATMVQNGIRLTSASMNIMGLMNLRGGIVIIADLGQIIGIRNTPEPHDKQRILFISDTTGQNIGYLVDSVEAIDSLDRGSYKESMADDKNITSHFIQFIGENKGKPVACIDIPAVLRETWRH</sequence>
<dbReference type="Proteomes" id="UP000189670">
    <property type="component" value="Unassembled WGS sequence"/>
</dbReference>
<accession>A0A1V1PGR6</accession>
<dbReference type="SMART" id="SM00260">
    <property type="entry name" value="CheW"/>
    <property type="match status" value="1"/>
</dbReference>
<dbReference type="InterPro" id="IPR036061">
    <property type="entry name" value="CheW-like_dom_sf"/>
</dbReference>
<dbReference type="PROSITE" id="PS50851">
    <property type="entry name" value="CHEW"/>
    <property type="match status" value="1"/>
</dbReference>
<reference evidence="3" key="1">
    <citation type="submission" date="2012-11" db="EMBL/GenBank/DDBJ databases">
        <authorList>
            <person name="Lucero-Rivera Y.E."/>
            <person name="Tovar-Ramirez D."/>
        </authorList>
    </citation>
    <scope>NUCLEOTIDE SEQUENCE [LARGE SCALE GENOMIC DNA]</scope>
    <source>
        <strain evidence="3">Araruama</strain>
    </source>
</reference>
<feature type="domain" description="CheW-like" evidence="1">
    <location>
        <begin position="38"/>
        <end position="180"/>
    </location>
</feature>
<dbReference type="GO" id="GO:0005829">
    <property type="term" value="C:cytosol"/>
    <property type="evidence" value="ECO:0007669"/>
    <property type="project" value="TreeGrafter"/>
</dbReference>
<organism evidence="2 3">
    <name type="scientific">Candidatus Magnetoglobus multicellularis str. Araruama</name>
    <dbReference type="NCBI Taxonomy" id="890399"/>
    <lineage>
        <taxon>Bacteria</taxon>
        <taxon>Pseudomonadati</taxon>
        <taxon>Thermodesulfobacteriota</taxon>
        <taxon>Desulfobacteria</taxon>
        <taxon>Desulfobacterales</taxon>
        <taxon>Desulfobacteraceae</taxon>
        <taxon>Candidatus Magnetoglobus</taxon>
    </lineage>
</organism>
<dbReference type="PANTHER" id="PTHR22617:SF23">
    <property type="entry name" value="CHEMOTAXIS PROTEIN CHEW"/>
    <property type="match status" value="1"/>
</dbReference>
<dbReference type="InterPro" id="IPR002545">
    <property type="entry name" value="CheW-lke_dom"/>
</dbReference>
<dbReference type="GO" id="GO:0007165">
    <property type="term" value="P:signal transduction"/>
    <property type="evidence" value="ECO:0007669"/>
    <property type="project" value="InterPro"/>
</dbReference>
<comment type="caution">
    <text evidence="2">The sequence shown here is derived from an EMBL/GenBank/DDBJ whole genome shotgun (WGS) entry which is preliminary data.</text>
</comment>
<dbReference type="Gene3D" id="2.30.30.40">
    <property type="entry name" value="SH3 Domains"/>
    <property type="match status" value="1"/>
</dbReference>
<protein>
    <submittedName>
        <fullName evidence="2">Purine-binding chemotaxis protein CheW</fullName>
    </submittedName>
</protein>
<name>A0A1V1PGR6_9BACT</name>
<gene>
    <name evidence="2" type="ORF">OMM_00532</name>
</gene>
<dbReference type="PANTHER" id="PTHR22617">
    <property type="entry name" value="CHEMOTAXIS SENSOR HISTIDINE KINASE-RELATED"/>
    <property type="match status" value="1"/>
</dbReference>
<dbReference type="InterPro" id="IPR039315">
    <property type="entry name" value="CheW"/>
</dbReference>
<dbReference type="EMBL" id="ATBP01000027">
    <property type="protein sequence ID" value="ETR73996.1"/>
    <property type="molecule type" value="Genomic_DNA"/>
</dbReference>
<evidence type="ECO:0000259" key="1">
    <source>
        <dbReference type="PROSITE" id="PS50851"/>
    </source>
</evidence>
<dbReference type="Pfam" id="PF01584">
    <property type="entry name" value="CheW"/>
    <property type="match status" value="1"/>
</dbReference>
<dbReference type="Gene3D" id="2.40.50.180">
    <property type="entry name" value="CheA-289, Domain 4"/>
    <property type="match status" value="1"/>
</dbReference>
<proteinExistence type="predicted"/>
<evidence type="ECO:0000313" key="2">
    <source>
        <dbReference type="EMBL" id="ETR73996.1"/>
    </source>
</evidence>
<evidence type="ECO:0000313" key="3">
    <source>
        <dbReference type="Proteomes" id="UP000189670"/>
    </source>
</evidence>
<dbReference type="SUPFAM" id="SSF50341">
    <property type="entry name" value="CheW-like"/>
    <property type="match status" value="1"/>
</dbReference>
<dbReference type="AlphaFoldDB" id="A0A1V1PGR6"/>